<dbReference type="InterPro" id="IPR027417">
    <property type="entry name" value="P-loop_NTPase"/>
</dbReference>
<evidence type="ECO:0000256" key="7">
    <source>
        <dbReference type="ARBA" id="ARBA00023136"/>
    </source>
</evidence>
<protein>
    <submittedName>
        <fullName evidence="12">ABC transporter</fullName>
    </submittedName>
</protein>
<dbReference type="Pfam" id="PF00664">
    <property type="entry name" value="ABC_membrane"/>
    <property type="match status" value="2"/>
</dbReference>
<evidence type="ECO:0000256" key="6">
    <source>
        <dbReference type="ARBA" id="ARBA00022989"/>
    </source>
</evidence>
<evidence type="ECO:0000313" key="13">
    <source>
        <dbReference type="Proteomes" id="UP000076881"/>
    </source>
</evidence>
<dbReference type="Proteomes" id="UP000076881">
    <property type="component" value="Unassembled WGS sequence"/>
</dbReference>
<keyword evidence="5" id="KW-0067">ATP-binding</keyword>
<evidence type="ECO:0000313" key="12">
    <source>
        <dbReference type="EMBL" id="OAA72657.1"/>
    </source>
</evidence>
<evidence type="ECO:0000259" key="10">
    <source>
        <dbReference type="PROSITE" id="PS50893"/>
    </source>
</evidence>
<dbReference type="GO" id="GO:0140359">
    <property type="term" value="F:ABC-type transporter activity"/>
    <property type="evidence" value="ECO:0007669"/>
    <property type="project" value="InterPro"/>
</dbReference>
<name>A0A168DIK4_CORDF</name>
<dbReference type="PROSITE" id="PS00211">
    <property type="entry name" value="ABC_TRANSPORTER_1"/>
    <property type="match status" value="2"/>
</dbReference>
<feature type="transmembrane region" description="Helical" evidence="9">
    <location>
        <begin position="576"/>
        <end position="602"/>
    </location>
</feature>
<comment type="subcellular location">
    <subcellularLocation>
        <location evidence="1">Membrane</location>
        <topology evidence="1">Multi-pass membrane protein</topology>
    </subcellularLocation>
</comment>
<proteinExistence type="predicted"/>
<feature type="domain" description="ABC transmembrane type-1" evidence="11">
    <location>
        <begin position="587"/>
        <end position="868"/>
    </location>
</feature>
<dbReference type="GO" id="GO:0016020">
    <property type="term" value="C:membrane"/>
    <property type="evidence" value="ECO:0007669"/>
    <property type="project" value="UniProtKB-SubCell"/>
</dbReference>
<feature type="transmembrane region" description="Helical" evidence="9">
    <location>
        <begin position="117"/>
        <end position="134"/>
    </location>
</feature>
<feature type="transmembrane region" description="Helical" evidence="9">
    <location>
        <begin position="711"/>
        <end position="739"/>
    </location>
</feature>
<accession>A0A168DIK4</accession>
<dbReference type="Gene3D" id="3.40.50.300">
    <property type="entry name" value="P-loop containing nucleotide triphosphate hydrolases"/>
    <property type="match status" value="2"/>
</dbReference>
<sequence length="1157" mass="126334">MFFVTELIKPLGMYYLLDYLANPADAVFQPYIWLFVIMVGKLFGTIVQQQLAFHSGRASLKLQIALTGEMYSHAMQSRELDHDFLSSSGLKDAKRSSTGLLTNLMSTDIKTIMQGRILIMVIFGGPVGGIIGLVSLYKIIGWPCLVGLAITLLGTPITAWISNYASDAEEKAKDSQDTRVSLSTEYFRSIKIVKYFGWEDVVAEQMEKSRDEEQSHLWNVALFSTASTDVAYMIPSLALVVVFALYAGVQGNPITASVAFITIDLMEIVRDNTTVVSVVGRMVPKLRLSMKRIDRYIAAASPKHTFPEGRLIVKSATFQRTASADFRLRDISVDFVHAGLNVVVGPSGSGKTSLLLSILGETVLEDGKVTKPRDVAFASQRPWLQARSLRDNILFTSTYNATKYRQVIKACCLDVDLEELTGGDETNIGENGQLLSGGQRARVSLARALLSDAPLLLLDDIFSALDSTTAISLWNNVFCSSLLKGRTIVLVTQLPWIAAEGDCVVTMENGRATTEKRTVTRSPKSVTGAVNREAAKHLAQTETSMEKTGSAPEDECDEEVATLQARHPGRFQWMEYIGYFGNLFTIALTMSTLVIFILTGMATDLWLTSWVDIEDTQSSPHTAYHLGIYIFLSLFTTFSEGITNLAFMRGSWVSARKLHSLFVHAVLNTSIGWLEKTSIGGIMGRLSSDLDSLDQNTSEPLREFLDEAFKAIMMLGAITNILPLIAAPAIVLSMVGALVGEVYSRAIKMVKNIASSAQAPVISRLSETIDGMAVIRARSDDVQSAFDETIFGLLHNSARAAAAHRDCDQWLKFRMSLLSALINVVAGIMALRASGHISAGLVGFSLAQASSLSNGLLRLVFKLNELNLSMQSFQRVKEYCHLPPEEEPGSRKTGTLSLSPSWPQSSQVEFRNVTVRYSPDGADVLKKVSFSFDAGERSAIVGRTGSGKSTVILSILGFTHIVSGKILYDGVDIATVPRRRLRQAIGMVPQDALLFQGTVRMNLDPSNTIPDSDLNEFLSMCASLNAMKSQAKNDSLQSDLTLDTPVSPGGNNFSHGQRQVLSLCRAMVRKNKLTLLDEATSSVDMGTDSAIQGILRAQLSGGQHGLITVAHRLKTVLDYDKVVVMGFGKVLEMGSPTELLDSKCKFYDMMEHSGGAE</sequence>
<evidence type="ECO:0000256" key="8">
    <source>
        <dbReference type="SAM" id="MobiDB-lite"/>
    </source>
</evidence>
<evidence type="ECO:0000256" key="5">
    <source>
        <dbReference type="ARBA" id="ARBA00022840"/>
    </source>
</evidence>
<dbReference type="STRING" id="1081108.A0A168DIK4"/>
<feature type="transmembrane region" description="Helical" evidence="9">
    <location>
        <begin position="28"/>
        <end position="47"/>
    </location>
</feature>
<keyword evidence="13" id="KW-1185">Reference proteome</keyword>
<reference evidence="12 13" key="1">
    <citation type="journal article" date="2016" name="Genome Biol. Evol.">
        <title>Divergent and convergent evolution of fungal pathogenicity.</title>
        <authorList>
            <person name="Shang Y."/>
            <person name="Xiao G."/>
            <person name="Zheng P."/>
            <person name="Cen K."/>
            <person name="Zhan S."/>
            <person name="Wang C."/>
        </authorList>
    </citation>
    <scope>NUCLEOTIDE SEQUENCE [LARGE SCALE GENOMIC DNA]</scope>
    <source>
        <strain evidence="12 13">RCEF 1005</strain>
    </source>
</reference>
<gene>
    <name evidence="12" type="ORF">LEL_08441</name>
</gene>
<dbReference type="CDD" id="cd18604">
    <property type="entry name" value="ABC_6TM_VMR1_D2_like"/>
    <property type="match status" value="1"/>
</dbReference>
<dbReference type="Pfam" id="PF00005">
    <property type="entry name" value="ABC_tran"/>
    <property type="match status" value="2"/>
</dbReference>
<evidence type="ECO:0000256" key="4">
    <source>
        <dbReference type="ARBA" id="ARBA00022741"/>
    </source>
</evidence>
<keyword evidence="3 9" id="KW-0812">Transmembrane</keyword>
<dbReference type="SUPFAM" id="SSF52540">
    <property type="entry name" value="P-loop containing nucleoside triphosphate hydrolases"/>
    <property type="match status" value="2"/>
</dbReference>
<dbReference type="Gene3D" id="1.20.1560.10">
    <property type="entry name" value="ABC transporter type 1, transmembrane domain"/>
    <property type="match status" value="2"/>
</dbReference>
<comment type="caution">
    <text evidence="12">The sequence shown here is derived from an EMBL/GenBank/DDBJ whole genome shotgun (WGS) entry which is preliminary data.</text>
</comment>
<dbReference type="InterPro" id="IPR050173">
    <property type="entry name" value="ABC_transporter_C-like"/>
</dbReference>
<organism evidence="12 13">
    <name type="scientific">Akanthomyces lecanii RCEF 1005</name>
    <dbReference type="NCBI Taxonomy" id="1081108"/>
    <lineage>
        <taxon>Eukaryota</taxon>
        <taxon>Fungi</taxon>
        <taxon>Dikarya</taxon>
        <taxon>Ascomycota</taxon>
        <taxon>Pezizomycotina</taxon>
        <taxon>Sordariomycetes</taxon>
        <taxon>Hypocreomycetidae</taxon>
        <taxon>Hypocreales</taxon>
        <taxon>Cordycipitaceae</taxon>
        <taxon>Akanthomyces</taxon>
        <taxon>Cordyceps confragosa</taxon>
    </lineage>
</organism>
<feature type="transmembrane region" description="Helical" evidence="9">
    <location>
        <begin position="140"/>
        <end position="161"/>
    </location>
</feature>
<dbReference type="InterPro" id="IPR036640">
    <property type="entry name" value="ABC1_TM_sf"/>
</dbReference>
<dbReference type="InterPro" id="IPR017871">
    <property type="entry name" value="ABC_transporter-like_CS"/>
</dbReference>
<dbReference type="InterPro" id="IPR011527">
    <property type="entry name" value="ABC1_TM_dom"/>
</dbReference>
<dbReference type="PROSITE" id="PS50893">
    <property type="entry name" value="ABC_TRANSPORTER_2"/>
    <property type="match status" value="2"/>
</dbReference>
<dbReference type="InterPro" id="IPR003593">
    <property type="entry name" value="AAA+_ATPase"/>
</dbReference>
<feature type="domain" description="ABC transmembrane type-1" evidence="11">
    <location>
        <begin position="1"/>
        <end position="285"/>
    </location>
</feature>
<feature type="domain" description="ABC transporter" evidence="10">
    <location>
        <begin position="908"/>
        <end position="1152"/>
    </location>
</feature>
<dbReference type="EMBL" id="AZHF01000007">
    <property type="protein sequence ID" value="OAA72657.1"/>
    <property type="molecule type" value="Genomic_DNA"/>
</dbReference>
<keyword evidence="2" id="KW-0813">Transport</keyword>
<evidence type="ECO:0000256" key="2">
    <source>
        <dbReference type="ARBA" id="ARBA00022448"/>
    </source>
</evidence>
<feature type="region of interest" description="Disordered" evidence="8">
    <location>
        <begin position="536"/>
        <end position="559"/>
    </location>
</feature>
<evidence type="ECO:0000256" key="1">
    <source>
        <dbReference type="ARBA" id="ARBA00004141"/>
    </source>
</evidence>
<dbReference type="GO" id="GO:0005524">
    <property type="term" value="F:ATP binding"/>
    <property type="evidence" value="ECO:0007669"/>
    <property type="project" value="UniProtKB-KW"/>
</dbReference>
<dbReference type="GO" id="GO:0016887">
    <property type="term" value="F:ATP hydrolysis activity"/>
    <property type="evidence" value="ECO:0007669"/>
    <property type="project" value="InterPro"/>
</dbReference>
<feature type="transmembrane region" description="Helical" evidence="9">
    <location>
        <begin position="622"/>
        <end position="646"/>
    </location>
</feature>
<dbReference type="CDD" id="cd18596">
    <property type="entry name" value="ABC_6TM_VMR1_D1_like"/>
    <property type="match status" value="1"/>
</dbReference>
<dbReference type="AlphaFoldDB" id="A0A168DIK4"/>
<dbReference type="PANTHER" id="PTHR24223:SF356">
    <property type="entry name" value="ATP-BINDING CASSETTE TRANSPORTER ABC4"/>
    <property type="match status" value="1"/>
</dbReference>
<evidence type="ECO:0000256" key="9">
    <source>
        <dbReference type="SAM" id="Phobius"/>
    </source>
</evidence>
<evidence type="ECO:0000259" key="11">
    <source>
        <dbReference type="PROSITE" id="PS50929"/>
    </source>
</evidence>
<dbReference type="PANTHER" id="PTHR24223">
    <property type="entry name" value="ATP-BINDING CASSETTE SUB-FAMILY C"/>
    <property type="match status" value="1"/>
</dbReference>
<keyword evidence="4" id="KW-0547">Nucleotide-binding</keyword>
<keyword evidence="6 9" id="KW-1133">Transmembrane helix</keyword>
<dbReference type="OrthoDB" id="4868932at2759"/>
<dbReference type="FunFam" id="3.40.50.300:FF:000838">
    <property type="entry name" value="ABC multidrug transporter (Eurofung)"/>
    <property type="match status" value="1"/>
</dbReference>
<evidence type="ECO:0000256" key="3">
    <source>
        <dbReference type="ARBA" id="ARBA00022692"/>
    </source>
</evidence>
<feature type="domain" description="ABC transporter" evidence="10">
    <location>
        <begin position="313"/>
        <end position="534"/>
    </location>
</feature>
<dbReference type="SMART" id="SM00382">
    <property type="entry name" value="AAA"/>
    <property type="match status" value="2"/>
</dbReference>
<keyword evidence="7 9" id="KW-0472">Membrane</keyword>
<dbReference type="InterPro" id="IPR003439">
    <property type="entry name" value="ABC_transporter-like_ATP-bd"/>
</dbReference>
<dbReference type="PROSITE" id="PS50929">
    <property type="entry name" value="ABC_TM1F"/>
    <property type="match status" value="2"/>
</dbReference>
<dbReference type="CDD" id="cd03244">
    <property type="entry name" value="ABCC_MRP_domain2"/>
    <property type="match status" value="1"/>
</dbReference>
<dbReference type="SUPFAM" id="SSF90123">
    <property type="entry name" value="ABC transporter transmembrane region"/>
    <property type="match status" value="2"/>
</dbReference>